<keyword evidence="2" id="KW-0812">Transmembrane</keyword>
<accession>A0A084VGB2</accession>
<feature type="transmembrane region" description="Helical" evidence="2">
    <location>
        <begin position="60"/>
        <end position="82"/>
    </location>
</feature>
<dbReference type="GO" id="GO:0016301">
    <property type="term" value="F:kinase activity"/>
    <property type="evidence" value="ECO:0007669"/>
    <property type="project" value="UniProtKB-KW"/>
</dbReference>
<organism evidence="3">
    <name type="scientific">Anopheles sinensis</name>
    <name type="common">Mosquito</name>
    <dbReference type="NCBI Taxonomy" id="74873"/>
    <lineage>
        <taxon>Eukaryota</taxon>
        <taxon>Metazoa</taxon>
        <taxon>Ecdysozoa</taxon>
        <taxon>Arthropoda</taxon>
        <taxon>Hexapoda</taxon>
        <taxon>Insecta</taxon>
        <taxon>Pterygota</taxon>
        <taxon>Neoptera</taxon>
        <taxon>Endopterygota</taxon>
        <taxon>Diptera</taxon>
        <taxon>Nematocera</taxon>
        <taxon>Culicoidea</taxon>
        <taxon>Culicidae</taxon>
        <taxon>Anophelinae</taxon>
        <taxon>Anopheles</taxon>
    </lineage>
</organism>
<evidence type="ECO:0000313" key="5">
    <source>
        <dbReference type="Proteomes" id="UP000030765"/>
    </source>
</evidence>
<gene>
    <name evidence="3" type="ORF">ZHAS_00004182</name>
</gene>
<evidence type="ECO:0000313" key="3">
    <source>
        <dbReference type="EMBL" id="KFB37006.1"/>
    </source>
</evidence>
<sequence length="91" mass="9509">MKATPQEGKHGNTTTKPSVSELEPARKLINAATQQQNPFPIESPSPGKEYSGAGAKGKKLVVTIISQSLAASVIVISFGRAFSFAKSEPPA</sequence>
<dbReference type="Proteomes" id="UP000030765">
    <property type="component" value="Unassembled WGS sequence"/>
</dbReference>
<evidence type="ECO:0000313" key="4">
    <source>
        <dbReference type="EnsemblMetazoa" id="ASIC004182-PA"/>
    </source>
</evidence>
<protein>
    <submittedName>
        <fullName evidence="3 4">Aspartate kinase</fullName>
    </submittedName>
</protein>
<evidence type="ECO:0000256" key="2">
    <source>
        <dbReference type="SAM" id="Phobius"/>
    </source>
</evidence>
<name>A0A084VGB2_ANOSI</name>
<keyword evidence="5" id="KW-1185">Reference proteome</keyword>
<feature type="region of interest" description="Disordered" evidence="1">
    <location>
        <begin position="1"/>
        <end position="53"/>
    </location>
</feature>
<keyword evidence="3" id="KW-0418">Kinase</keyword>
<dbReference type="EnsemblMetazoa" id="ASIC004182-RA">
    <property type="protein sequence ID" value="ASIC004182-PA"/>
    <property type="gene ID" value="ASIC004182"/>
</dbReference>
<reference evidence="3 5" key="1">
    <citation type="journal article" date="2014" name="BMC Genomics">
        <title>Genome sequence of Anopheles sinensis provides insight into genetics basis of mosquito competence for malaria parasites.</title>
        <authorList>
            <person name="Zhou D."/>
            <person name="Zhang D."/>
            <person name="Ding G."/>
            <person name="Shi L."/>
            <person name="Hou Q."/>
            <person name="Ye Y."/>
            <person name="Xu Y."/>
            <person name="Zhou H."/>
            <person name="Xiong C."/>
            <person name="Li S."/>
            <person name="Yu J."/>
            <person name="Hong S."/>
            <person name="Yu X."/>
            <person name="Zou P."/>
            <person name="Chen C."/>
            <person name="Chang X."/>
            <person name="Wang W."/>
            <person name="Lv Y."/>
            <person name="Sun Y."/>
            <person name="Ma L."/>
            <person name="Shen B."/>
            <person name="Zhu C."/>
        </authorList>
    </citation>
    <scope>NUCLEOTIDE SEQUENCE [LARGE SCALE GENOMIC DNA]</scope>
</reference>
<dbReference type="EMBL" id="KE524812">
    <property type="protein sequence ID" value="KFB37006.1"/>
    <property type="molecule type" value="Genomic_DNA"/>
</dbReference>
<dbReference type="VEuPathDB" id="VectorBase:ASIC004182"/>
<dbReference type="EMBL" id="ATLV01012755">
    <property type="status" value="NOT_ANNOTATED_CDS"/>
    <property type="molecule type" value="Genomic_DNA"/>
</dbReference>
<evidence type="ECO:0000256" key="1">
    <source>
        <dbReference type="SAM" id="MobiDB-lite"/>
    </source>
</evidence>
<keyword evidence="3" id="KW-0808">Transferase</keyword>
<keyword evidence="2" id="KW-0472">Membrane</keyword>
<proteinExistence type="predicted"/>
<reference evidence="4" key="2">
    <citation type="submission" date="2020-05" db="UniProtKB">
        <authorList>
            <consortium name="EnsemblMetazoa"/>
        </authorList>
    </citation>
    <scope>IDENTIFICATION</scope>
</reference>
<dbReference type="AlphaFoldDB" id="A0A084VGB2"/>
<keyword evidence="2" id="KW-1133">Transmembrane helix</keyword>